<dbReference type="GO" id="GO:0008967">
    <property type="term" value="F:phosphoglycolate phosphatase activity"/>
    <property type="evidence" value="ECO:0007669"/>
    <property type="project" value="UniProtKB-UniRule"/>
</dbReference>
<dbReference type="PRINTS" id="PR00413">
    <property type="entry name" value="HADHALOGNASE"/>
</dbReference>
<feature type="active site" description="Nucleophile" evidence="10">
    <location>
        <position position="8"/>
    </location>
</feature>
<evidence type="ECO:0000256" key="10">
    <source>
        <dbReference type="HAMAP-Rule" id="MF_00495"/>
    </source>
</evidence>
<dbReference type="NCBIfam" id="TIGR01549">
    <property type="entry name" value="HAD-SF-IA-v1"/>
    <property type="match status" value="1"/>
</dbReference>
<comment type="similarity">
    <text evidence="4 10">Belongs to the HAD-like hydrolase superfamily. CbbY/CbbZ/Gph/YieH family.</text>
</comment>
<feature type="binding site" evidence="10">
    <location>
        <position position="10"/>
    </location>
    <ligand>
        <name>Mg(2+)</name>
        <dbReference type="ChEBI" id="CHEBI:18420"/>
    </ligand>
</feature>
<name>A0A2T6AUW4_9RHOB</name>
<dbReference type="UniPathway" id="UPA00865">
    <property type="reaction ID" value="UER00834"/>
</dbReference>
<dbReference type="InterPro" id="IPR006439">
    <property type="entry name" value="HAD-SF_hydro_IA"/>
</dbReference>
<dbReference type="InterPro" id="IPR050155">
    <property type="entry name" value="HAD-like_hydrolase_sf"/>
</dbReference>
<dbReference type="GO" id="GO:0005829">
    <property type="term" value="C:cytosol"/>
    <property type="evidence" value="ECO:0007669"/>
    <property type="project" value="TreeGrafter"/>
</dbReference>
<dbReference type="EC" id="3.1.3.18" evidence="5 10"/>
<dbReference type="RefSeq" id="WP_108129830.1">
    <property type="nucleotide sequence ID" value="NZ_QBKP01000012.1"/>
</dbReference>
<dbReference type="InterPro" id="IPR037512">
    <property type="entry name" value="PGPase_prok"/>
</dbReference>
<comment type="catalytic activity">
    <reaction evidence="1 10">
        <text>2-phosphoglycolate + H2O = glycolate + phosphate</text>
        <dbReference type="Rhea" id="RHEA:14369"/>
        <dbReference type="ChEBI" id="CHEBI:15377"/>
        <dbReference type="ChEBI" id="CHEBI:29805"/>
        <dbReference type="ChEBI" id="CHEBI:43474"/>
        <dbReference type="ChEBI" id="CHEBI:58033"/>
        <dbReference type="EC" id="3.1.3.18"/>
    </reaction>
</comment>
<dbReference type="Proteomes" id="UP000244224">
    <property type="component" value="Unassembled WGS sequence"/>
</dbReference>
<keyword evidence="8 10" id="KW-0460">Magnesium</keyword>
<dbReference type="PANTHER" id="PTHR43434">
    <property type="entry name" value="PHOSPHOGLYCOLATE PHOSPHATASE"/>
    <property type="match status" value="1"/>
</dbReference>
<comment type="pathway">
    <text evidence="3 10">Organic acid metabolism; glycolate biosynthesis; glycolate from 2-phosphoglycolate: step 1/1.</text>
</comment>
<evidence type="ECO:0000256" key="4">
    <source>
        <dbReference type="ARBA" id="ARBA00006171"/>
    </source>
</evidence>
<comment type="function">
    <text evidence="10">Specifically catalyzes the dephosphorylation of 2-phosphoglycolate. Is involved in the dissimilation of the intracellular 2-phosphoglycolate formed during the DNA repair of 3'-phosphoglycolate ends, a major class of DNA lesions induced by oxidative stress.</text>
</comment>
<dbReference type="EMBL" id="QBKP01000012">
    <property type="protein sequence ID" value="PTX47604.1"/>
    <property type="molecule type" value="Genomic_DNA"/>
</dbReference>
<dbReference type="Pfam" id="PF00702">
    <property type="entry name" value="Hydrolase"/>
    <property type="match status" value="1"/>
</dbReference>
<proteinExistence type="inferred from homology"/>
<dbReference type="GO" id="GO:0046295">
    <property type="term" value="P:glycolate biosynthetic process"/>
    <property type="evidence" value="ECO:0007669"/>
    <property type="project" value="UniProtKB-UniRule"/>
</dbReference>
<dbReference type="SUPFAM" id="SSF56784">
    <property type="entry name" value="HAD-like"/>
    <property type="match status" value="1"/>
</dbReference>
<keyword evidence="6 10" id="KW-0479">Metal-binding</keyword>
<keyword evidence="9 10" id="KW-0119">Carbohydrate metabolism</keyword>
<dbReference type="CDD" id="cd07512">
    <property type="entry name" value="HAD_PGPase"/>
    <property type="match status" value="1"/>
</dbReference>
<reference evidence="11 12" key="1">
    <citation type="submission" date="2018-04" db="EMBL/GenBank/DDBJ databases">
        <title>Genomic Encyclopedia of Archaeal and Bacterial Type Strains, Phase II (KMG-II): from individual species to whole genera.</title>
        <authorList>
            <person name="Goeker M."/>
        </authorList>
    </citation>
    <scope>NUCLEOTIDE SEQUENCE [LARGE SCALE GENOMIC DNA]</scope>
    <source>
        <strain evidence="11 12">DSM 21823</strain>
    </source>
</reference>
<comment type="cofactor">
    <cofactor evidence="2 10">
        <name>Mg(2+)</name>
        <dbReference type="ChEBI" id="CHEBI:18420"/>
    </cofactor>
</comment>
<evidence type="ECO:0000256" key="1">
    <source>
        <dbReference type="ARBA" id="ARBA00000830"/>
    </source>
</evidence>
<dbReference type="InterPro" id="IPR023198">
    <property type="entry name" value="PGP-like_dom2"/>
</dbReference>
<protein>
    <recommendedName>
        <fullName evidence="5 10">Phosphoglycolate phosphatase</fullName>
        <shortName evidence="10">PGP</shortName>
        <shortName evidence="10">PGPase</shortName>
        <ecNumber evidence="5 10">3.1.3.18</ecNumber>
    </recommendedName>
</protein>
<gene>
    <name evidence="11" type="ORF">C8N34_11293</name>
</gene>
<dbReference type="NCBIfam" id="TIGR01449">
    <property type="entry name" value="PGP_bact"/>
    <property type="match status" value="1"/>
</dbReference>
<dbReference type="GO" id="GO:0046872">
    <property type="term" value="F:metal ion binding"/>
    <property type="evidence" value="ECO:0007669"/>
    <property type="project" value="UniProtKB-KW"/>
</dbReference>
<dbReference type="SFLD" id="SFLDG01129">
    <property type="entry name" value="C1.5:_HAD__Beta-PGM__Phosphata"/>
    <property type="match status" value="1"/>
</dbReference>
<evidence type="ECO:0000256" key="6">
    <source>
        <dbReference type="ARBA" id="ARBA00022723"/>
    </source>
</evidence>
<dbReference type="SFLD" id="SFLDS00003">
    <property type="entry name" value="Haloacid_Dehalogenase"/>
    <property type="match status" value="1"/>
</dbReference>
<evidence type="ECO:0000256" key="2">
    <source>
        <dbReference type="ARBA" id="ARBA00001946"/>
    </source>
</evidence>
<evidence type="ECO:0000313" key="12">
    <source>
        <dbReference type="Proteomes" id="UP000244224"/>
    </source>
</evidence>
<dbReference type="InterPro" id="IPR036412">
    <property type="entry name" value="HAD-like_sf"/>
</dbReference>
<evidence type="ECO:0000256" key="8">
    <source>
        <dbReference type="ARBA" id="ARBA00022842"/>
    </source>
</evidence>
<evidence type="ECO:0000256" key="3">
    <source>
        <dbReference type="ARBA" id="ARBA00004818"/>
    </source>
</evidence>
<feature type="binding site" evidence="10">
    <location>
        <position position="8"/>
    </location>
    <ligand>
        <name>Mg(2+)</name>
        <dbReference type="ChEBI" id="CHEBI:18420"/>
    </ligand>
</feature>
<dbReference type="AlphaFoldDB" id="A0A2T6AUW4"/>
<comment type="caution">
    <text evidence="11">The sequence shown here is derived from an EMBL/GenBank/DDBJ whole genome shotgun (WGS) entry which is preliminary data.</text>
</comment>
<dbReference type="Gene3D" id="3.40.50.1000">
    <property type="entry name" value="HAD superfamily/HAD-like"/>
    <property type="match status" value="1"/>
</dbReference>
<dbReference type="GO" id="GO:0005975">
    <property type="term" value="P:carbohydrate metabolic process"/>
    <property type="evidence" value="ECO:0007669"/>
    <property type="project" value="InterPro"/>
</dbReference>
<dbReference type="PANTHER" id="PTHR43434:SF1">
    <property type="entry name" value="PHOSPHOGLYCOLATE PHOSPHATASE"/>
    <property type="match status" value="1"/>
</dbReference>
<accession>A0A2T6AUW4</accession>
<sequence length="222" mass="23286">MTHSVIFDLDGTLIDSAPDIHASANTVFTALGQPPFTRAEVQGFVGRGAPNLVARLCESRDLPHEGPEFDRVLARFLEVYEGAQALTVLYPGTRAALEALQAAGCKLGLCTNKPLAPTLAVLRHFGLENLFAAVIGGDSLPVKKPDPAPLLETLTRMGGGPAIFVGDSEVDAETAQNAGLPFLLFTEGYRKTPVEALPHDAAFAHHDALPGLVAAFSAPAAP</sequence>
<dbReference type="Gene3D" id="1.10.150.240">
    <property type="entry name" value="Putative phosphatase, domain 2"/>
    <property type="match status" value="1"/>
</dbReference>
<keyword evidence="12" id="KW-1185">Reference proteome</keyword>
<dbReference type="GO" id="GO:0006281">
    <property type="term" value="P:DNA repair"/>
    <property type="evidence" value="ECO:0007669"/>
    <property type="project" value="TreeGrafter"/>
</dbReference>
<keyword evidence="7 10" id="KW-0378">Hydrolase</keyword>
<evidence type="ECO:0000256" key="9">
    <source>
        <dbReference type="ARBA" id="ARBA00023277"/>
    </source>
</evidence>
<feature type="binding site" evidence="10">
    <location>
        <position position="167"/>
    </location>
    <ligand>
        <name>Mg(2+)</name>
        <dbReference type="ChEBI" id="CHEBI:18420"/>
    </ligand>
</feature>
<dbReference type="InterPro" id="IPR023214">
    <property type="entry name" value="HAD_sf"/>
</dbReference>
<evidence type="ECO:0000256" key="7">
    <source>
        <dbReference type="ARBA" id="ARBA00022801"/>
    </source>
</evidence>
<dbReference type="HAMAP" id="MF_00495">
    <property type="entry name" value="GPH_hydrolase_bact"/>
    <property type="match status" value="1"/>
</dbReference>
<evidence type="ECO:0000313" key="11">
    <source>
        <dbReference type="EMBL" id="PTX47604.1"/>
    </source>
</evidence>
<organism evidence="11 12">
    <name type="scientific">Gemmobacter caeni</name>
    <dbReference type="NCBI Taxonomy" id="589035"/>
    <lineage>
        <taxon>Bacteria</taxon>
        <taxon>Pseudomonadati</taxon>
        <taxon>Pseudomonadota</taxon>
        <taxon>Alphaproteobacteria</taxon>
        <taxon>Rhodobacterales</taxon>
        <taxon>Paracoccaceae</taxon>
        <taxon>Gemmobacter</taxon>
    </lineage>
</organism>
<evidence type="ECO:0000256" key="5">
    <source>
        <dbReference type="ARBA" id="ARBA00013078"/>
    </source>
</evidence>
<dbReference type="OrthoDB" id="9793014at2"/>